<dbReference type="InterPro" id="IPR000644">
    <property type="entry name" value="CBS_dom"/>
</dbReference>
<reference evidence="4 5" key="1">
    <citation type="submission" date="2024-04" db="EMBL/GenBank/DDBJ databases">
        <title>The reference genome of an endangered Asteraceae, Deinandra increscens subsp. villosa, native to the Central Coast of California.</title>
        <authorList>
            <person name="Guilliams M."/>
            <person name="Hasenstab-Lehman K."/>
            <person name="Meyer R."/>
            <person name="Mcevoy S."/>
        </authorList>
    </citation>
    <scope>NUCLEOTIDE SEQUENCE [LARGE SCALE GENOMIC DNA]</scope>
    <source>
        <tissue evidence="4">Leaf</tissue>
    </source>
</reference>
<name>A0AAP0GN78_9ASTR</name>
<dbReference type="InterPro" id="IPR046342">
    <property type="entry name" value="CBS_dom_sf"/>
</dbReference>
<dbReference type="Proteomes" id="UP001408789">
    <property type="component" value="Unassembled WGS sequence"/>
</dbReference>
<dbReference type="InterPro" id="IPR051462">
    <property type="entry name" value="CBS_domain-containing"/>
</dbReference>
<evidence type="ECO:0000256" key="2">
    <source>
        <dbReference type="PROSITE-ProRule" id="PRU00703"/>
    </source>
</evidence>
<dbReference type="PANTHER" id="PTHR48108">
    <property type="entry name" value="CBS DOMAIN-CONTAINING PROTEIN CBSX2, CHLOROPLASTIC"/>
    <property type="match status" value="1"/>
</dbReference>
<dbReference type="Pfam" id="PF00571">
    <property type="entry name" value="CBS"/>
    <property type="match status" value="1"/>
</dbReference>
<proteinExistence type="predicted"/>
<evidence type="ECO:0000313" key="5">
    <source>
        <dbReference type="Proteomes" id="UP001408789"/>
    </source>
</evidence>
<dbReference type="PANTHER" id="PTHR48108:SF26">
    <property type="entry name" value="CBS DOMAIN-CONTAINING PROTEIN DDB_G0289609"/>
    <property type="match status" value="1"/>
</dbReference>
<feature type="domain" description="CBS" evidence="3">
    <location>
        <begin position="77"/>
        <end position="135"/>
    </location>
</feature>
<sequence length="169" mass="18561">MAVEAATKGFSVQTWPVEDWKEALAGLEGVEKTMEPPVTPEDVVENVEVEMVDPEDIVIRAVAHELDLETTPISALMTRNPVFVISDTLAVEALQKMVQGKFRHLPVVENGGVVAILGIAKCLYDEIARMERAAEKGKAIVTAVEGVEKHWGTSVSRWLTFEFLLFSVA</sequence>
<evidence type="ECO:0000256" key="1">
    <source>
        <dbReference type="ARBA" id="ARBA00022737"/>
    </source>
</evidence>
<keyword evidence="1" id="KW-0677">Repeat</keyword>
<dbReference type="Gene3D" id="3.10.580.10">
    <property type="entry name" value="CBS-domain"/>
    <property type="match status" value="1"/>
</dbReference>
<keyword evidence="5" id="KW-1185">Reference proteome</keyword>
<dbReference type="PROSITE" id="PS51371">
    <property type="entry name" value="CBS"/>
    <property type="match status" value="1"/>
</dbReference>
<evidence type="ECO:0000313" key="4">
    <source>
        <dbReference type="EMBL" id="KAK9056503.1"/>
    </source>
</evidence>
<organism evidence="4 5">
    <name type="scientific">Deinandra increscens subsp. villosa</name>
    <dbReference type="NCBI Taxonomy" id="3103831"/>
    <lineage>
        <taxon>Eukaryota</taxon>
        <taxon>Viridiplantae</taxon>
        <taxon>Streptophyta</taxon>
        <taxon>Embryophyta</taxon>
        <taxon>Tracheophyta</taxon>
        <taxon>Spermatophyta</taxon>
        <taxon>Magnoliopsida</taxon>
        <taxon>eudicotyledons</taxon>
        <taxon>Gunneridae</taxon>
        <taxon>Pentapetalae</taxon>
        <taxon>asterids</taxon>
        <taxon>campanulids</taxon>
        <taxon>Asterales</taxon>
        <taxon>Asteraceae</taxon>
        <taxon>Asteroideae</taxon>
        <taxon>Heliantheae alliance</taxon>
        <taxon>Madieae</taxon>
        <taxon>Madiinae</taxon>
        <taxon>Deinandra</taxon>
    </lineage>
</organism>
<accession>A0AAP0GN78</accession>
<protein>
    <recommendedName>
        <fullName evidence="3">CBS domain-containing protein</fullName>
    </recommendedName>
</protein>
<dbReference type="AlphaFoldDB" id="A0AAP0GN78"/>
<dbReference type="SUPFAM" id="SSF54631">
    <property type="entry name" value="CBS-domain pair"/>
    <property type="match status" value="1"/>
</dbReference>
<evidence type="ECO:0000259" key="3">
    <source>
        <dbReference type="PROSITE" id="PS51371"/>
    </source>
</evidence>
<gene>
    <name evidence="4" type="ORF">SSX86_023865</name>
</gene>
<dbReference type="EMBL" id="JBCNJP010000024">
    <property type="protein sequence ID" value="KAK9056503.1"/>
    <property type="molecule type" value="Genomic_DNA"/>
</dbReference>
<keyword evidence="2" id="KW-0129">CBS domain</keyword>
<comment type="caution">
    <text evidence="4">The sequence shown here is derived from an EMBL/GenBank/DDBJ whole genome shotgun (WGS) entry which is preliminary data.</text>
</comment>